<organism evidence="2 3">
    <name type="scientific">Lupinus albus</name>
    <name type="common">White lupine</name>
    <name type="synonym">Lupinus termis</name>
    <dbReference type="NCBI Taxonomy" id="3870"/>
    <lineage>
        <taxon>Eukaryota</taxon>
        <taxon>Viridiplantae</taxon>
        <taxon>Streptophyta</taxon>
        <taxon>Embryophyta</taxon>
        <taxon>Tracheophyta</taxon>
        <taxon>Spermatophyta</taxon>
        <taxon>Magnoliopsida</taxon>
        <taxon>eudicotyledons</taxon>
        <taxon>Gunneridae</taxon>
        <taxon>Pentapetalae</taxon>
        <taxon>rosids</taxon>
        <taxon>fabids</taxon>
        <taxon>Fabales</taxon>
        <taxon>Fabaceae</taxon>
        <taxon>Papilionoideae</taxon>
        <taxon>50 kb inversion clade</taxon>
        <taxon>genistoids sensu lato</taxon>
        <taxon>core genistoids</taxon>
        <taxon>Genisteae</taxon>
        <taxon>Lupinus</taxon>
    </lineage>
</organism>
<accession>A0A6A4R834</accession>
<protein>
    <submittedName>
        <fullName evidence="2">Uncharacterized protein</fullName>
    </submittedName>
</protein>
<keyword evidence="3" id="KW-1185">Reference proteome</keyword>
<keyword evidence="1" id="KW-1133">Transmembrane helix</keyword>
<dbReference type="AlphaFoldDB" id="A0A6A4R834"/>
<feature type="transmembrane region" description="Helical" evidence="1">
    <location>
        <begin position="21"/>
        <end position="46"/>
    </location>
</feature>
<keyword evidence="1" id="KW-0812">Transmembrane</keyword>
<proteinExistence type="predicted"/>
<reference evidence="3" key="1">
    <citation type="journal article" date="2020" name="Nat. Commun.">
        <title>Genome sequence of the cluster root forming white lupin.</title>
        <authorList>
            <person name="Hufnagel B."/>
            <person name="Marques A."/>
            <person name="Soriano A."/>
            <person name="Marques L."/>
            <person name="Divol F."/>
            <person name="Doumas P."/>
            <person name="Sallet E."/>
            <person name="Mancinotti D."/>
            <person name="Carrere S."/>
            <person name="Marande W."/>
            <person name="Arribat S."/>
            <person name="Keller J."/>
            <person name="Huneau C."/>
            <person name="Blein T."/>
            <person name="Aime D."/>
            <person name="Laguerre M."/>
            <person name="Taylor J."/>
            <person name="Schubert V."/>
            <person name="Nelson M."/>
            <person name="Geu-Flores F."/>
            <person name="Crespi M."/>
            <person name="Gallardo-Guerrero K."/>
            <person name="Delaux P.-M."/>
            <person name="Salse J."/>
            <person name="Berges H."/>
            <person name="Guyot R."/>
            <person name="Gouzy J."/>
            <person name="Peret B."/>
        </authorList>
    </citation>
    <scope>NUCLEOTIDE SEQUENCE [LARGE SCALE GENOMIC DNA]</scope>
    <source>
        <strain evidence="3">cv. Amiga</strain>
    </source>
</reference>
<evidence type="ECO:0000256" key="1">
    <source>
        <dbReference type="SAM" id="Phobius"/>
    </source>
</evidence>
<evidence type="ECO:0000313" key="3">
    <source>
        <dbReference type="Proteomes" id="UP000447434"/>
    </source>
</evidence>
<gene>
    <name evidence="2" type="ORF">Lalb_Chr01g0012521</name>
</gene>
<sequence>MKNKIKNNFAKIFFIPLQSNSAKLSFITLSFSVCFHFAFTISVFILRYSVCFHTFWHVVFVFTFKFYIIVFITISHFFSFYCTMFEIHVKITLRIRFDILLHRKYWEYLP</sequence>
<dbReference type="Proteomes" id="UP000447434">
    <property type="component" value="Chromosome 1"/>
</dbReference>
<feature type="transmembrane region" description="Helical" evidence="1">
    <location>
        <begin position="66"/>
        <end position="87"/>
    </location>
</feature>
<keyword evidence="1" id="KW-0472">Membrane</keyword>
<evidence type="ECO:0000313" key="2">
    <source>
        <dbReference type="EMBL" id="KAE9621326.1"/>
    </source>
</evidence>
<name>A0A6A4R834_LUPAL</name>
<dbReference type="EMBL" id="WOCE01000001">
    <property type="protein sequence ID" value="KAE9621326.1"/>
    <property type="molecule type" value="Genomic_DNA"/>
</dbReference>
<comment type="caution">
    <text evidence="2">The sequence shown here is derived from an EMBL/GenBank/DDBJ whole genome shotgun (WGS) entry which is preliminary data.</text>
</comment>